<feature type="domain" description="SH3b" evidence="2">
    <location>
        <begin position="317"/>
        <end position="383"/>
    </location>
</feature>
<gene>
    <name evidence="3" type="ORF">SDC9_22564</name>
</gene>
<dbReference type="PANTHER" id="PTHR34408:SF1">
    <property type="entry name" value="GLYCOSYL HYDROLASE FAMILY 19 DOMAIN-CONTAINING PROTEIN HI_1415"/>
    <property type="match status" value="1"/>
</dbReference>
<dbReference type="AlphaFoldDB" id="A0A644UCL1"/>
<organism evidence="3">
    <name type="scientific">bioreactor metagenome</name>
    <dbReference type="NCBI Taxonomy" id="1076179"/>
    <lineage>
        <taxon>unclassified sequences</taxon>
        <taxon>metagenomes</taxon>
        <taxon>ecological metagenomes</taxon>
    </lineage>
</organism>
<feature type="region of interest" description="Disordered" evidence="1">
    <location>
        <begin position="202"/>
        <end position="241"/>
    </location>
</feature>
<accession>A0A644UCL1</accession>
<proteinExistence type="predicted"/>
<evidence type="ECO:0000259" key="2">
    <source>
        <dbReference type="PROSITE" id="PS51781"/>
    </source>
</evidence>
<dbReference type="EMBL" id="VSSQ01000099">
    <property type="protein sequence ID" value="MPL76718.1"/>
    <property type="molecule type" value="Genomic_DNA"/>
</dbReference>
<dbReference type="Pfam" id="PF08239">
    <property type="entry name" value="SH3_3"/>
    <property type="match status" value="2"/>
</dbReference>
<dbReference type="PANTHER" id="PTHR34408">
    <property type="entry name" value="FAMILY PROTEIN, PUTATIVE-RELATED"/>
    <property type="match status" value="1"/>
</dbReference>
<protein>
    <recommendedName>
        <fullName evidence="2">SH3b domain-containing protein</fullName>
    </recommendedName>
</protein>
<evidence type="ECO:0000313" key="3">
    <source>
        <dbReference type="EMBL" id="MPL76718.1"/>
    </source>
</evidence>
<dbReference type="InterPro" id="IPR003646">
    <property type="entry name" value="SH3-like_bac-type"/>
</dbReference>
<dbReference type="PROSITE" id="PS51781">
    <property type="entry name" value="SH3B"/>
    <property type="match status" value="2"/>
</dbReference>
<comment type="caution">
    <text evidence="3">The sequence shown here is derived from an EMBL/GenBank/DDBJ whole genome shotgun (WGS) entry which is preliminary data.</text>
</comment>
<dbReference type="SMART" id="SM00287">
    <property type="entry name" value="SH3b"/>
    <property type="match status" value="2"/>
</dbReference>
<dbReference type="Gene3D" id="2.30.30.40">
    <property type="entry name" value="SH3 Domains"/>
    <property type="match status" value="2"/>
</dbReference>
<name>A0A644UCL1_9ZZZZ</name>
<evidence type="ECO:0000256" key="1">
    <source>
        <dbReference type="SAM" id="MobiDB-lite"/>
    </source>
</evidence>
<sequence>MRKIFSLLCCLLLLGVQGMAWAADSVSDVRTIEKTEKKVIVEYPFIIKGSKSINEKINSEIGKTVDSLVAEANTLGGGKVHYDMHRVAPELISMSIIMTPKQGVEETVGLTFDRNTGDKRPLSYYYNKEELLRRAADGLKYLYNVAPAKANVAPDTYYVDEDSNVIGIYHAGAVLDKSEGEIEVDLSASAPTTPVAAALPVVDNTPVTDSPPAVDTTPAADSTPATDSTAANNIPEETIGQGTITGTEVRMRNGAGTTSAILGYFTKGEVVQVLKSETVNGAKWYNVRRADGTTGWVSADYCGFSGDAVSEVETPVEKLGKIVGTEVRMRSEPSLDAAVLAYFNNGETVTILDTATGSALNWTKVKRSGGAIGWVSSAYCQEQ</sequence>
<feature type="domain" description="SH3b" evidence="2">
    <location>
        <begin position="239"/>
        <end position="306"/>
    </location>
</feature>
<reference evidence="3" key="1">
    <citation type="submission" date="2019-08" db="EMBL/GenBank/DDBJ databases">
        <authorList>
            <person name="Kucharzyk K."/>
            <person name="Murdoch R.W."/>
            <person name="Higgins S."/>
            <person name="Loffler F."/>
        </authorList>
    </citation>
    <scope>NUCLEOTIDE SEQUENCE</scope>
</reference>
<dbReference type="InterPro" id="IPR052354">
    <property type="entry name" value="Cell_Wall_Dynamics_Protein"/>
</dbReference>